<name>A0A0F3IZS3_9PROT</name>
<organism evidence="2 3">
    <name type="scientific">Elstera litoralis</name>
    <dbReference type="NCBI Taxonomy" id="552518"/>
    <lineage>
        <taxon>Bacteria</taxon>
        <taxon>Pseudomonadati</taxon>
        <taxon>Pseudomonadota</taxon>
        <taxon>Alphaproteobacteria</taxon>
        <taxon>Rhodospirillales</taxon>
        <taxon>Rhodospirillaceae</taxon>
        <taxon>Elstera</taxon>
    </lineage>
</organism>
<proteinExistence type="predicted"/>
<evidence type="ECO:0000256" key="1">
    <source>
        <dbReference type="SAM" id="Phobius"/>
    </source>
</evidence>
<feature type="transmembrane region" description="Helical" evidence="1">
    <location>
        <begin position="74"/>
        <end position="96"/>
    </location>
</feature>
<reference evidence="2 3" key="1">
    <citation type="submission" date="2015-03" db="EMBL/GenBank/DDBJ databases">
        <title>Draft genome sequence of Elstera litoralis.</title>
        <authorList>
            <person name="Rahalkar M.C."/>
            <person name="Dhakephalkar P.K."/>
            <person name="Pore S.D."/>
            <person name="Arora P."/>
            <person name="Kapse N.G."/>
            <person name="Pandit P.S."/>
        </authorList>
    </citation>
    <scope>NUCLEOTIDE SEQUENCE [LARGE SCALE GENOMIC DNA]</scope>
    <source>
        <strain evidence="2 3">Dia-1</strain>
    </source>
</reference>
<evidence type="ECO:0000313" key="3">
    <source>
        <dbReference type="Proteomes" id="UP000033774"/>
    </source>
</evidence>
<evidence type="ECO:0008006" key="4">
    <source>
        <dbReference type="Google" id="ProtNLM"/>
    </source>
</evidence>
<keyword evidence="1" id="KW-1133">Transmembrane helix</keyword>
<evidence type="ECO:0000313" key="2">
    <source>
        <dbReference type="EMBL" id="KJV11099.1"/>
    </source>
</evidence>
<keyword evidence="1" id="KW-0472">Membrane</keyword>
<feature type="transmembrane region" description="Helical" evidence="1">
    <location>
        <begin position="164"/>
        <end position="185"/>
    </location>
</feature>
<protein>
    <recommendedName>
        <fullName evidence="4">DUF2975 domain-containing protein</fullName>
    </recommendedName>
</protein>
<keyword evidence="3" id="KW-1185">Reference proteome</keyword>
<feature type="transmembrane region" description="Helical" evidence="1">
    <location>
        <begin position="117"/>
        <end position="144"/>
    </location>
</feature>
<dbReference type="EMBL" id="LAJY01000009">
    <property type="protein sequence ID" value="KJV11099.1"/>
    <property type="molecule type" value="Genomic_DNA"/>
</dbReference>
<dbReference type="AlphaFoldDB" id="A0A0F3IZS3"/>
<gene>
    <name evidence="2" type="ORF">VZ95_00620</name>
</gene>
<accession>A0A0F3IZS3</accession>
<dbReference type="OrthoDB" id="8157526at2"/>
<feature type="transmembrane region" description="Helical" evidence="1">
    <location>
        <begin position="20"/>
        <end position="38"/>
    </location>
</feature>
<sequence>MSAIDDSLAIMARVGRRARWVIWGCVAFLFAIVALVSFELPNFLLNHPHIAPLVPSTPAVQAALADLPLWRRGGLFTILLLSAAPFLWALAEGAVLARLMAAGEGLSPALPPRLHRIGWALVLTLVSRPLAGMALTALITDYLAGVGTPSVQRATTLAFSSDDLGFALIGVAVIALAAIAQRIVAVAEDARGIV</sequence>
<comment type="caution">
    <text evidence="2">The sequence shown here is derived from an EMBL/GenBank/DDBJ whole genome shotgun (WGS) entry which is preliminary data.</text>
</comment>
<keyword evidence="1" id="KW-0812">Transmembrane</keyword>
<dbReference type="Proteomes" id="UP000033774">
    <property type="component" value="Unassembled WGS sequence"/>
</dbReference>
<dbReference type="RefSeq" id="WP_045774163.1">
    <property type="nucleotide sequence ID" value="NZ_LAJY01000009.1"/>
</dbReference>